<evidence type="ECO:0000313" key="4">
    <source>
        <dbReference type="EMBL" id="OIR25710.1"/>
    </source>
</evidence>
<organism evidence="4 5">
    <name type="scientific">Bathymodiolus thermophilus thioautotrophic gill symbiont</name>
    <dbReference type="NCBI Taxonomy" id="2360"/>
    <lineage>
        <taxon>Bacteria</taxon>
        <taxon>Pseudomonadati</taxon>
        <taxon>Pseudomonadota</taxon>
        <taxon>Gammaproteobacteria</taxon>
        <taxon>sulfur-oxidizing symbionts</taxon>
    </lineage>
</organism>
<dbReference type="AlphaFoldDB" id="A0A1J5UA31"/>
<reference evidence="3 7" key="4">
    <citation type="submission" date="2020-05" db="EMBL/GenBank/DDBJ databases">
        <authorList>
            <person name="Petersen J."/>
            <person name="Sayavedra L."/>
        </authorList>
    </citation>
    <scope>NUCLEOTIDE SEQUENCE [LARGE SCALE GENOMIC DNA]</scope>
    <source>
        <strain evidence="3">B thermophilus SOXS</strain>
    </source>
</reference>
<dbReference type="Proteomes" id="UP000182798">
    <property type="component" value="Unassembled WGS sequence"/>
</dbReference>
<keyword evidence="7" id="KW-1185">Reference proteome</keyword>
<dbReference type="InterPro" id="IPR016181">
    <property type="entry name" value="Acyl_CoA_acyltransferase"/>
</dbReference>
<feature type="compositionally biased region" description="Acidic residues" evidence="1">
    <location>
        <begin position="239"/>
        <end position="249"/>
    </location>
</feature>
<reference evidence="5" key="1">
    <citation type="submission" date="2016-09" db="EMBL/GenBank/DDBJ databases">
        <title>Genome Sequence of Bathymodiolus thermophilus sulfur-oxidizing gill endosymbiont.</title>
        <authorList>
            <person name="Ponnudurai R."/>
            <person name="Kleiner M."/>
            <person name="Sayavedra L."/>
            <person name="Thuermer A."/>
            <person name="Felbeck H."/>
            <person name="Schlueter R."/>
            <person name="Schweder T."/>
            <person name="Markert S."/>
        </authorList>
    </citation>
    <scope>NUCLEOTIDE SEQUENCE [LARGE SCALE GENOMIC DNA]</scope>
    <source>
        <strain evidence="5">BAT/CrabSpa'14</strain>
    </source>
</reference>
<evidence type="ECO:0000313" key="7">
    <source>
        <dbReference type="Proteomes" id="UP000643672"/>
    </source>
</evidence>
<evidence type="ECO:0000313" key="5">
    <source>
        <dbReference type="Proteomes" id="UP000182798"/>
    </source>
</evidence>
<dbReference type="RefSeq" id="WP_071563238.1">
    <property type="nucleotide sequence ID" value="NZ_CP024634.1"/>
</dbReference>
<evidence type="ECO:0000313" key="2">
    <source>
        <dbReference type="EMBL" id="AYQ56075.1"/>
    </source>
</evidence>
<proteinExistence type="predicted"/>
<accession>A0A1J5UA31</accession>
<evidence type="ECO:0000313" key="6">
    <source>
        <dbReference type="Proteomes" id="UP000278334"/>
    </source>
</evidence>
<feature type="region of interest" description="Disordered" evidence="1">
    <location>
        <begin position="239"/>
        <end position="265"/>
    </location>
</feature>
<dbReference type="SUPFAM" id="SSF55729">
    <property type="entry name" value="Acyl-CoA N-acyltransferases (Nat)"/>
    <property type="match status" value="1"/>
</dbReference>
<dbReference type="Proteomes" id="UP000643672">
    <property type="component" value="Unassembled WGS sequence"/>
</dbReference>
<dbReference type="OrthoDB" id="9789605at2"/>
<reference evidence="2 6" key="3">
    <citation type="submission" date="2017-11" db="EMBL/GenBank/DDBJ databases">
        <title>Genome sequence of the bacterial symbiont EPR9N from a vent mussel Bathymodiolus thermophilus.</title>
        <authorList>
            <person name="Won Y.-J."/>
        </authorList>
    </citation>
    <scope>NUCLEOTIDE SEQUENCE [LARGE SCALE GENOMIC DNA]</scope>
    <source>
        <strain evidence="2 6">EPR9N</strain>
    </source>
</reference>
<evidence type="ECO:0000256" key="1">
    <source>
        <dbReference type="SAM" id="MobiDB-lite"/>
    </source>
</evidence>
<evidence type="ECO:0000313" key="3">
    <source>
        <dbReference type="EMBL" id="CAB5500769.1"/>
    </source>
</evidence>
<protein>
    <submittedName>
        <fullName evidence="4">Uncharacterized protein</fullName>
    </submittedName>
</protein>
<dbReference type="EMBL" id="MIQH01000003">
    <property type="protein sequence ID" value="OIR25710.1"/>
    <property type="molecule type" value="Genomic_DNA"/>
</dbReference>
<dbReference type="Proteomes" id="UP000278334">
    <property type="component" value="Chromosome"/>
</dbReference>
<dbReference type="EMBL" id="CP024634">
    <property type="protein sequence ID" value="AYQ56075.1"/>
    <property type="molecule type" value="Genomic_DNA"/>
</dbReference>
<reference evidence="4" key="2">
    <citation type="journal article" date="2017" name="Stand. Genomic Sci.">
        <title>Genome sequence of the sulfur-oxidizing Bathymodiolus thermophilus gill endosymbiont.</title>
        <authorList>
            <person name="Ponnudurai R."/>
            <person name="Sayavedra L."/>
            <person name="Kleiner M."/>
            <person name="Heiden S.E."/>
            <person name="Thurmer A."/>
            <person name="Felbeck H."/>
            <person name="Schluter R."/>
            <person name="Sievert S.M."/>
            <person name="Daniel R."/>
            <person name="Schweder T."/>
            <person name="Markert S."/>
        </authorList>
    </citation>
    <scope>NUCLEOTIDE SEQUENCE</scope>
    <source>
        <strain evidence="4">BAT/CrabSpa'14</strain>
    </source>
</reference>
<dbReference type="EMBL" id="CAESAQ020000062">
    <property type="protein sequence ID" value="CAB5500769.1"/>
    <property type="molecule type" value="Genomic_DNA"/>
</dbReference>
<gene>
    <name evidence="4" type="ORF">BGC33_07645</name>
    <name evidence="2" type="ORF">MS2017_0329</name>
    <name evidence="3" type="ORF">THERMOS_1267</name>
</gene>
<name>A0A1J5UA31_9GAMM</name>
<dbReference type="KEGG" id="bthg:MS2017_0329"/>
<sequence length="265" mass="30083">MKFKNIVFGFLKTWLLVALFYSNSLYAYNHMFIILQDYSHTADEFLPYTFEKDLSTGNLIKVFDTENNFQFKTYSLNSEADMSLFEIEVKPTLLKWAKAIKPLQYRSTLSSRFSKNMLENVGQDLKNSLSKEIHVATYKGNIEAISYADSAGVTKPNIGSLVANPEGLRVNQTVKPKGGGSSLLSHMLRKFKEGGAERVQLYSIDDKYYQERGWQIEPKSDFEPEFNFNFDSYFDSDSDVEYNSDSDSDSDFKLEGEGEGACGGS</sequence>